<dbReference type="GO" id="GO:0031048">
    <property type="term" value="P:regulatory ncRNA-mediated heterochromatin formation"/>
    <property type="evidence" value="ECO:0007669"/>
    <property type="project" value="TreeGrafter"/>
</dbReference>
<feature type="coiled-coil region" evidence="5">
    <location>
        <begin position="921"/>
        <end position="948"/>
    </location>
</feature>
<organism evidence="8 9">
    <name type="scientific">Araneus ventricosus</name>
    <name type="common">Orbweaver spider</name>
    <name type="synonym">Epeira ventricosa</name>
    <dbReference type="NCBI Taxonomy" id="182803"/>
    <lineage>
        <taxon>Eukaryota</taxon>
        <taxon>Metazoa</taxon>
        <taxon>Ecdysozoa</taxon>
        <taxon>Arthropoda</taxon>
        <taxon>Chelicerata</taxon>
        <taxon>Arachnida</taxon>
        <taxon>Araneae</taxon>
        <taxon>Araneomorphae</taxon>
        <taxon>Entelegynae</taxon>
        <taxon>Araneoidea</taxon>
        <taxon>Araneidae</taxon>
        <taxon>Araneus</taxon>
    </lineage>
</organism>
<evidence type="ECO:0000256" key="6">
    <source>
        <dbReference type="SAM" id="MobiDB-lite"/>
    </source>
</evidence>
<evidence type="ECO:0000256" key="2">
    <source>
        <dbReference type="ARBA" id="ARBA00022737"/>
    </source>
</evidence>
<dbReference type="GO" id="GO:0031380">
    <property type="term" value="C:nuclear RNA-directed RNA polymerase complex"/>
    <property type="evidence" value="ECO:0007669"/>
    <property type="project" value="TreeGrafter"/>
</dbReference>
<evidence type="ECO:0000256" key="5">
    <source>
        <dbReference type="SAM" id="Coils"/>
    </source>
</evidence>
<dbReference type="InterPro" id="IPR000967">
    <property type="entry name" value="Znf_NFX1"/>
</dbReference>
<dbReference type="EMBL" id="BGPR01002210">
    <property type="protein sequence ID" value="GBM69727.1"/>
    <property type="molecule type" value="Genomic_DNA"/>
</dbReference>
<reference evidence="8 9" key="1">
    <citation type="journal article" date="2019" name="Sci. Rep.">
        <title>Orb-weaving spider Araneus ventricosus genome elucidates the spidroin gene catalogue.</title>
        <authorList>
            <person name="Kono N."/>
            <person name="Nakamura H."/>
            <person name="Ohtoshi R."/>
            <person name="Moran D.A.P."/>
            <person name="Shinohara A."/>
            <person name="Yoshida Y."/>
            <person name="Fujiwara M."/>
            <person name="Mori M."/>
            <person name="Tomita M."/>
            <person name="Arakawa K."/>
        </authorList>
    </citation>
    <scope>NUCLEOTIDE SEQUENCE [LARGE SCALE GENOMIC DNA]</scope>
</reference>
<protein>
    <submittedName>
        <fullName evidence="8">NFX1-type zinc finger-containing protein 1</fullName>
    </submittedName>
</protein>
<feature type="region of interest" description="Disordered" evidence="6">
    <location>
        <begin position="77"/>
        <end position="119"/>
    </location>
</feature>
<keyword evidence="3" id="KW-0863">Zinc-finger</keyword>
<evidence type="ECO:0000256" key="3">
    <source>
        <dbReference type="ARBA" id="ARBA00022771"/>
    </source>
</evidence>
<evidence type="ECO:0000259" key="7">
    <source>
        <dbReference type="PROSITE" id="PS51379"/>
    </source>
</evidence>
<dbReference type="PANTHER" id="PTHR10887">
    <property type="entry name" value="DNA2/NAM7 HELICASE FAMILY"/>
    <property type="match status" value="1"/>
</dbReference>
<evidence type="ECO:0000256" key="4">
    <source>
        <dbReference type="ARBA" id="ARBA00022833"/>
    </source>
</evidence>
<dbReference type="InterPro" id="IPR041679">
    <property type="entry name" value="DNA2/NAM7-like_C"/>
</dbReference>
<dbReference type="SUPFAM" id="SSF52540">
    <property type="entry name" value="P-loop containing nucleoside triphosphate hydrolases"/>
    <property type="match status" value="1"/>
</dbReference>
<feature type="compositionally biased region" description="Basic and acidic residues" evidence="6">
    <location>
        <begin position="22"/>
        <end position="31"/>
    </location>
</feature>
<dbReference type="Pfam" id="PF25396">
    <property type="entry name" value="ZNFX1"/>
    <property type="match status" value="1"/>
</dbReference>
<evidence type="ECO:0000256" key="1">
    <source>
        <dbReference type="ARBA" id="ARBA00022723"/>
    </source>
</evidence>
<sequence>MVDFADIGGSWQASAIPGGKQSSRDQEKERSGSSSDAYASAHSVGPDSKTSGNAELHHHMRHNGRYDNSTCIKRALAPGSDQRRRMDGRDVNPRQSSDWRNGSGVHPGASPGEDADNPERNAYVRAMPYSELNSLHFKTPETILCIILNEDSGFYALLKQPNVSRNAMARVLLILGKAATSHLHHNAIAMIESVVRSDNFLFDKFDSFLQSYVRRRITIGYHFESFLSLSELLVKICISVPFSYLESSLDALHKNVQMLQVACLSCLREDDQLCLLISKNLRRLYDFLQGCSSKRAEQLCDTEKLVLQNPPEDYRTIPVLPTIEDIHSPCAVLQPNLIKGRYEDGEHYLDVQFRLCREDYVKTIRDGVAEYLSLKKQGKSLNGCKNVRVYSDVRIIQQEFVHGALVHLARFSEERFSKIRWEHSKRFLTGSLLCLSSDDFETVLFATIVRRQPKELREGLLLLRFEEITDEVLTLTRLRRFVVIETSAYFEAYRHNLQALQELEATKLPMKSYIVELQKNVLQPAYITESTVYDIRPLLLPLSRSSVERIIKERDVVKTIYKFDKLSDERISKKAESVSILDDQCWPSASELNLDPSQYAAIKAALTKRFVLIQGPPGTGKTYVGLRIVQLLLHNFEKFATPSHCGPILVVCYTNHALDQFLEGALQFTNRIVRIGGRGTNEKITRYHLHNLRKAFEQRREIPIHLFKLLQQRKFELQCLIQHICGTQQYIEMCYSTVLSENTLKDSMSARHYDSLKGTSHSEDEGFVMHDWLRILFRSEDLCQNQVNCKSDKTMFSDTCTSSNNPTFWNGKEDGYEEECDETEVEFLETFRSISSEEFADFKIDMLASKDEFDHGVDLRGGKTAGGKYKRFVADNLTRVKAMSEEEVRKIKDILLLSLIDRWRLYKFWLELHISEKQKEILKIQTKLKIKLAELNELQSEVDLLICQQAQLIGVTTTGAAKYRNIVKLLNPQIVVFEEAAEILESHIVTSLTSATEQVILIGDHQQLKPSPSVHELAVQYDLDVSLFERMVQNGMPCYRLNVQHRMRPEIAALLVPHFYEDLKNHELVMNYEDMKGISKNVFFINHNYNELHEFDSKSKVNQHEATFLIKLCKYILLQGYEPSQITVLTTYSGQLLVLKRLAGDGILKGVKFTVVDNYQGDQSEIILISFVRSNEEGEIGFLKVPNRVCVALSRAKRALYCVGNFGMLMEKSPIWKNIIQILEENQAIGPSLQLTCQNHPQAYNSVSIDKDFDTLREGGCTRICEFSLTCGHTCQLLCHPYDKKHKNVKCLKACTKKCDYGHSCKKLCSEDCGPCTTLVERQMEPCGHIIKVKCCMRYFSEQKCTELCEKCLSCGHRCQNKCSSDCTSKCLKKEERVSPICGHTVEVECCNSDDLEHFAKICKKPCNEILSCGHECQGTCSKCFQGRLHIPCTQRCERTLICGHECTSSCSRNCSPCSYSCENRCSHGRCPRKCSEPCVKCHQPCEWTCPHQKCDRLCFEKCSRDICYEPCTKILRCGHPCIGLCEELCPEECRECDREKVQERFFGSEDKEDARFVRLEDCGHIFELFGLVRWMKAFVQEQRKIQPITCPKCKMVIRKNLCFQEAVKSCLEDIEKVKDIACGNIYRNSYIQCFLMEKIKLNIHKIPELGEPIVKALKSLYGRSIMEILTMENVFILAVSLEGMIAFDNRPVVKEFEDSQVQILYHKLVQYMALNKKLLINFMKDEYLTASHKQLRELSWEIHRLKLADKYLKFLYDNMTIKWHPDLSYLTHCLINYKPFREENAKRSVAQLQALLLPFEGVCVDISDLAKPTSLNVLGLSKDNWYMCPLQHLCFSTPLENQCSKCGSQIGGLNIGSQTGVEIADEIDPDSNSEFSVMSDY</sequence>
<dbReference type="OrthoDB" id="6429945at2759"/>
<keyword evidence="4" id="KW-0862">Zinc</keyword>
<proteinExistence type="predicted"/>
<dbReference type="FunFam" id="3.40.50.300:FF:000742">
    <property type="entry name" value="NFX1-type zinc finger-containing protein 1"/>
    <property type="match status" value="1"/>
</dbReference>
<name>A0A4Y2HW47_ARAVE</name>
<feature type="domain" description="4Fe-4S ferredoxin-type" evidence="7">
    <location>
        <begin position="1509"/>
        <end position="1540"/>
    </location>
</feature>
<keyword evidence="2" id="KW-0677">Repeat</keyword>
<feature type="region of interest" description="Disordered" evidence="6">
    <location>
        <begin position="1"/>
        <end position="55"/>
    </location>
</feature>
<keyword evidence="5" id="KW-0175">Coiled coil</keyword>
<evidence type="ECO:0000313" key="9">
    <source>
        <dbReference type="Proteomes" id="UP000499080"/>
    </source>
</evidence>
<dbReference type="Pfam" id="PF13087">
    <property type="entry name" value="AAA_12"/>
    <property type="match status" value="1"/>
</dbReference>
<dbReference type="Gene3D" id="3.40.50.300">
    <property type="entry name" value="P-loop containing nucleotide triphosphate hydrolases"/>
    <property type="match status" value="3"/>
</dbReference>
<dbReference type="InterPro" id="IPR047187">
    <property type="entry name" value="SF1_C_Upf1"/>
</dbReference>
<gene>
    <name evidence="8" type="primary">ZNFX1</name>
    <name evidence="8" type="ORF">AVEN_13914_1</name>
</gene>
<dbReference type="CDD" id="cd18808">
    <property type="entry name" value="SF1_C_Upf1"/>
    <property type="match status" value="1"/>
</dbReference>
<dbReference type="InterPro" id="IPR041677">
    <property type="entry name" value="DNA2/NAM7_AAA_11"/>
</dbReference>
<evidence type="ECO:0000313" key="8">
    <source>
        <dbReference type="EMBL" id="GBM69727.1"/>
    </source>
</evidence>
<dbReference type="GO" id="GO:0004386">
    <property type="term" value="F:helicase activity"/>
    <property type="evidence" value="ECO:0007669"/>
    <property type="project" value="InterPro"/>
</dbReference>
<keyword evidence="1" id="KW-0479">Metal-binding</keyword>
<feature type="compositionally biased region" description="Basic and acidic residues" evidence="6">
    <location>
        <begin position="81"/>
        <end position="92"/>
    </location>
</feature>
<keyword evidence="9" id="KW-1185">Reference proteome</keyword>
<dbReference type="InterPro" id="IPR057373">
    <property type="entry name" value="ZNFX1"/>
</dbReference>
<comment type="caution">
    <text evidence="8">The sequence shown here is derived from an EMBL/GenBank/DDBJ whole genome shotgun (WGS) entry which is preliminary data.</text>
</comment>
<dbReference type="PANTHER" id="PTHR10887:SF341">
    <property type="entry name" value="NFX1-TYPE ZINC FINGER-CONTAINING PROTEIN 1"/>
    <property type="match status" value="1"/>
</dbReference>
<dbReference type="SMART" id="SM00438">
    <property type="entry name" value="ZnF_NFX"/>
    <property type="match status" value="7"/>
</dbReference>
<dbReference type="GO" id="GO:0008270">
    <property type="term" value="F:zinc ion binding"/>
    <property type="evidence" value="ECO:0007669"/>
    <property type="project" value="UniProtKB-KW"/>
</dbReference>
<dbReference type="InterPro" id="IPR017896">
    <property type="entry name" value="4Fe4S_Fe-S-bd"/>
</dbReference>
<dbReference type="PROSITE" id="PS51379">
    <property type="entry name" value="4FE4S_FER_2"/>
    <property type="match status" value="1"/>
</dbReference>
<accession>A0A4Y2HW47</accession>
<dbReference type="InterPro" id="IPR027417">
    <property type="entry name" value="P-loop_NTPase"/>
</dbReference>
<dbReference type="Proteomes" id="UP000499080">
    <property type="component" value="Unassembled WGS sequence"/>
</dbReference>
<dbReference type="InterPro" id="IPR045055">
    <property type="entry name" value="DNA2/NAM7-like"/>
</dbReference>
<dbReference type="Pfam" id="PF13086">
    <property type="entry name" value="AAA_11"/>
    <property type="match status" value="1"/>
</dbReference>